<dbReference type="PROSITE" id="PS50850">
    <property type="entry name" value="MFS"/>
    <property type="match status" value="1"/>
</dbReference>
<dbReference type="Gene3D" id="1.20.1250.20">
    <property type="entry name" value="MFS general substrate transporter like domains"/>
    <property type="match status" value="1"/>
</dbReference>
<dbReference type="Proteomes" id="UP001596157">
    <property type="component" value="Unassembled WGS sequence"/>
</dbReference>
<gene>
    <name evidence="9" type="ORF">ACFPM7_29325</name>
</gene>
<feature type="transmembrane region" description="Helical" evidence="7">
    <location>
        <begin position="20"/>
        <end position="42"/>
    </location>
</feature>
<feature type="transmembrane region" description="Helical" evidence="7">
    <location>
        <begin position="310"/>
        <end position="331"/>
    </location>
</feature>
<feature type="transmembrane region" description="Helical" evidence="7">
    <location>
        <begin position="146"/>
        <end position="165"/>
    </location>
</feature>
<evidence type="ECO:0000256" key="7">
    <source>
        <dbReference type="SAM" id="Phobius"/>
    </source>
</evidence>
<feature type="transmembrane region" description="Helical" evidence="7">
    <location>
        <begin position="171"/>
        <end position="195"/>
    </location>
</feature>
<feature type="domain" description="Major facilitator superfamily (MFS) profile" evidence="8">
    <location>
        <begin position="21"/>
        <end position="509"/>
    </location>
</feature>
<evidence type="ECO:0000259" key="8">
    <source>
        <dbReference type="PROSITE" id="PS50850"/>
    </source>
</evidence>
<evidence type="ECO:0000313" key="9">
    <source>
        <dbReference type="EMBL" id="MFC5291171.1"/>
    </source>
</evidence>
<keyword evidence="3" id="KW-1003">Cell membrane</keyword>
<feature type="transmembrane region" description="Helical" evidence="7">
    <location>
        <begin position="485"/>
        <end position="505"/>
    </location>
</feature>
<keyword evidence="6 7" id="KW-0472">Membrane</keyword>
<dbReference type="InterPro" id="IPR001958">
    <property type="entry name" value="Tet-R_TetA/multi-R_MdtG-like"/>
</dbReference>
<dbReference type="PRINTS" id="PR01035">
    <property type="entry name" value="TCRTETA"/>
</dbReference>
<reference evidence="10" key="1">
    <citation type="journal article" date="2019" name="Int. J. Syst. Evol. Microbiol.">
        <title>The Global Catalogue of Microorganisms (GCM) 10K type strain sequencing project: providing services to taxonomists for standard genome sequencing and annotation.</title>
        <authorList>
            <consortium name="The Broad Institute Genomics Platform"/>
            <consortium name="The Broad Institute Genome Sequencing Center for Infectious Disease"/>
            <person name="Wu L."/>
            <person name="Ma J."/>
        </authorList>
    </citation>
    <scope>NUCLEOTIDE SEQUENCE [LARGE SCALE GENOMIC DNA]</scope>
    <source>
        <strain evidence="10">CCUG 59778</strain>
    </source>
</reference>
<evidence type="ECO:0000256" key="6">
    <source>
        <dbReference type="ARBA" id="ARBA00023136"/>
    </source>
</evidence>
<evidence type="ECO:0000256" key="5">
    <source>
        <dbReference type="ARBA" id="ARBA00022989"/>
    </source>
</evidence>
<dbReference type="SUPFAM" id="SSF103473">
    <property type="entry name" value="MFS general substrate transporter"/>
    <property type="match status" value="1"/>
</dbReference>
<feature type="transmembrane region" description="Helical" evidence="7">
    <location>
        <begin position="236"/>
        <end position="254"/>
    </location>
</feature>
<feature type="transmembrane region" description="Helical" evidence="7">
    <location>
        <begin position="274"/>
        <end position="295"/>
    </location>
</feature>
<comment type="subcellular location">
    <subcellularLocation>
        <location evidence="1">Cell membrane</location>
        <topology evidence="1">Multi-pass membrane protein</topology>
    </subcellularLocation>
</comment>
<dbReference type="PANTHER" id="PTHR42718">
    <property type="entry name" value="MAJOR FACILITATOR SUPERFAMILY MULTIDRUG TRANSPORTER MFSC"/>
    <property type="match status" value="1"/>
</dbReference>
<evidence type="ECO:0000313" key="10">
    <source>
        <dbReference type="Proteomes" id="UP001596157"/>
    </source>
</evidence>
<organism evidence="9 10">
    <name type="scientific">Actinokineospora guangxiensis</name>
    <dbReference type="NCBI Taxonomy" id="1490288"/>
    <lineage>
        <taxon>Bacteria</taxon>
        <taxon>Bacillati</taxon>
        <taxon>Actinomycetota</taxon>
        <taxon>Actinomycetes</taxon>
        <taxon>Pseudonocardiales</taxon>
        <taxon>Pseudonocardiaceae</taxon>
        <taxon>Actinokineospora</taxon>
    </lineage>
</organism>
<feature type="transmembrane region" description="Helical" evidence="7">
    <location>
        <begin position="367"/>
        <end position="390"/>
    </location>
</feature>
<protein>
    <submittedName>
        <fullName evidence="9">MFS transporter</fullName>
    </submittedName>
</protein>
<keyword evidence="5 7" id="KW-1133">Transmembrane helix</keyword>
<dbReference type="InterPro" id="IPR020846">
    <property type="entry name" value="MFS_dom"/>
</dbReference>
<proteinExistence type="predicted"/>
<dbReference type="EMBL" id="JBHSKF010000022">
    <property type="protein sequence ID" value="MFC5291171.1"/>
    <property type="molecule type" value="Genomic_DNA"/>
</dbReference>
<keyword evidence="2" id="KW-0813">Transport</keyword>
<feature type="transmembrane region" description="Helical" evidence="7">
    <location>
        <begin position="411"/>
        <end position="428"/>
    </location>
</feature>
<evidence type="ECO:0000256" key="3">
    <source>
        <dbReference type="ARBA" id="ARBA00022475"/>
    </source>
</evidence>
<feature type="transmembrane region" description="Helical" evidence="7">
    <location>
        <begin position="338"/>
        <end position="355"/>
    </location>
</feature>
<feature type="transmembrane region" description="Helical" evidence="7">
    <location>
        <begin position="207"/>
        <end position="224"/>
    </location>
</feature>
<dbReference type="CDD" id="cd17321">
    <property type="entry name" value="MFS_MMR_MDR_like"/>
    <property type="match status" value="1"/>
</dbReference>
<feature type="transmembrane region" description="Helical" evidence="7">
    <location>
        <begin position="54"/>
        <end position="75"/>
    </location>
</feature>
<comment type="caution">
    <text evidence="9">The sequence shown here is derived from an EMBL/GenBank/DDBJ whole genome shotgun (WGS) entry which is preliminary data.</text>
</comment>
<evidence type="ECO:0000256" key="4">
    <source>
        <dbReference type="ARBA" id="ARBA00022692"/>
    </source>
</evidence>
<dbReference type="InterPro" id="IPR036259">
    <property type="entry name" value="MFS_trans_sf"/>
</dbReference>
<dbReference type="Pfam" id="PF07690">
    <property type="entry name" value="MFS_1"/>
    <property type="match status" value="1"/>
</dbReference>
<dbReference type="InterPro" id="IPR011701">
    <property type="entry name" value="MFS"/>
</dbReference>
<evidence type="ECO:0000256" key="1">
    <source>
        <dbReference type="ARBA" id="ARBA00004651"/>
    </source>
</evidence>
<keyword evidence="4 7" id="KW-0812">Transmembrane</keyword>
<keyword evidence="10" id="KW-1185">Reference proteome</keyword>
<name>A0ABW0EZ16_9PSEU</name>
<accession>A0ABW0EZ16</accession>
<sequence>MDVKTAPDALPRKAGTREWLGLGVLALPTLLLSIDVTVLNLAQPSLASDLQASATQALWILDIYGFLVAGFLVTMGNLGDRIGRRRLMMIGAVGFAAASVLAAYANSAELLIAARGLLGFFGAMLMPSTLALISNMFADPKQRAQAIAVWAGCFASGVAIGPVVGGLLLEWFWWGSVFLIAIPVMVLLLVSAPFLLPEFRTGKSAKLDALSVLLSLAAMIPVIWGIKKLAEDGMSWAPLTALIIGLVSGVLFVMRQKRLADPLLDLKLFADSSFGAALVVLLIGVGVSGGAYLYLSQHLQLVEAKSPLDAGLWLLPSAVALMITAGLSTALTKWVRPGFLVATGLLISAAGYIPLMTVEPDSGMTPLVIAMSVIFGGLGPVFALGTDLVVGAAPPARSGSAAAVSETSLELGLALGVAVLGSVGAAVFRNAMLDSQLVTALPQEAADAATETLAGAMVVAAEAPAEVGPALAAEAITAFTDGFNIASIVCGAVAAAVALASFVLLRNVRTPQPDPESAMAAA</sequence>
<dbReference type="PANTHER" id="PTHR42718:SF47">
    <property type="entry name" value="METHYL VIOLOGEN RESISTANCE PROTEIN SMVA"/>
    <property type="match status" value="1"/>
</dbReference>
<feature type="transmembrane region" description="Helical" evidence="7">
    <location>
        <begin position="112"/>
        <end position="134"/>
    </location>
</feature>
<evidence type="ECO:0000256" key="2">
    <source>
        <dbReference type="ARBA" id="ARBA00022448"/>
    </source>
</evidence>
<feature type="transmembrane region" description="Helical" evidence="7">
    <location>
        <begin position="87"/>
        <end position="106"/>
    </location>
</feature>
<dbReference type="RefSeq" id="WP_378251083.1">
    <property type="nucleotide sequence ID" value="NZ_JBHSKF010000022.1"/>
</dbReference>